<dbReference type="Pfam" id="PF02575">
    <property type="entry name" value="YbaB_DNA_bd"/>
    <property type="match status" value="1"/>
</dbReference>
<dbReference type="InterPro" id="IPR004401">
    <property type="entry name" value="YbaB/EbfC"/>
</dbReference>
<protein>
    <submittedName>
        <fullName evidence="1">YbaB/EbfC family nucleoid-associated protein</fullName>
    </submittedName>
</protein>
<accession>A0ABW3Y970</accession>
<gene>
    <name evidence="1" type="ORF">ACFQ4H_07875</name>
</gene>
<reference evidence="2" key="1">
    <citation type="journal article" date="2019" name="Int. J. Syst. Evol. Microbiol.">
        <title>The Global Catalogue of Microorganisms (GCM) 10K type strain sequencing project: providing services to taxonomists for standard genome sequencing and annotation.</title>
        <authorList>
            <consortium name="The Broad Institute Genomics Platform"/>
            <consortium name="The Broad Institute Genome Sequencing Center for Infectious Disease"/>
            <person name="Wu L."/>
            <person name="Ma J."/>
        </authorList>
    </citation>
    <scope>NUCLEOTIDE SEQUENCE [LARGE SCALE GENOMIC DNA]</scope>
    <source>
        <strain evidence="2">JCM 31037</strain>
    </source>
</reference>
<dbReference type="Proteomes" id="UP001597260">
    <property type="component" value="Unassembled WGS sequence"/>
</dbReference>
<evidence type="ECO:0000313" key="1">
    <source>
        <dbReference type="EMBL" id="MFD1321003.1"/>
    </source>
</evidence>
<proteinExistence type="predicted"/>
<evidence type="ECO:0000313" key="2">
    <source>
        <dbReference type="Proteomes" id="UP001597260"/>
    </source>
</evidence>
<dbReference type="RefSeq" id="WP_377568654.1">
    <property type="nucleotide sequence ID" value="NZ_JBHTMP010000009.1"/>
</dbReference>
<dbReference type="InterPro" id="IPR036894">
    <property type="entry name" value="YbaB-like_sf"/>
</dbReference>
<name>A0ABW3Y970_9ACTN</name>
<sequence>MPPTRDEVEALRETAERLRGQVERATGAFYKITQEFGRLEATAVSADRLVTAIVGADGRLRRLILDPAIYHSPDADDLARTIEETIEVAAQGVQERVKEILQEYVPEEMIDAHLNRDADRIIGGFADLIRES</sequence>
<keyword evidence="2" id="KW-1185">Reference proteome</keyword>
<organism evidence="1 2">
    <name type="scientific">Micromonospora sonneratiae</name>
    <dbReference type="NCBI Taxonomy" id="1184706"/>
    <lineage>
        <taxon>Bacteria</taxon>
        <taxon>Bacillati</taxon>
        <taxon>Actinomycetota</taxon>
        <taxon>Actinomycetes</taxon>
        <taxon>Micromonosporales</taxon>
        <taxon>Micromonosporaceae</taxon>
        <taxon>Micromonospora</taxon>
    </lineage>
</organism>
<dbReference type="EMBL" id="JBHTMP010000009">
    <property type="protein sequence ID" value="MFD1321003.1"/>
    <property type="molecule type" value="Genomic_DNA"/>
</dbReference>
<dbReference type="Gene3D" id="3.30.1310.10">
    <property type="entry name" value="Nucleoid-associated protein YbaB-like domain"/>
    <property type="match status" value="1"/>
</dbReference>
<dbReference type="SUPFAM" id="SSF82607">
    <property type="entry name" value="YbaB-like"/>
    <property type="match status" value="1"/>
</dbReference>
<comment type="caution">
    <text evidence="1">The sequence shown here is derived from an EMBL/GenBank/DDBJ whole genome shotgun (WGS) entry which is preliminary data.</text>
</comment>